<protein>
    <submittedName>
        <fullName evidence="2">Uncharacterized protein</fullName>
    </submittedName>
</protein>
<evidence type="ECO:0000313" key="3">
    <source>
        <dbReference type="Proteomes" id="UP001168537"/>
    </source>
</evidence>
<dbReference type="RefSeq" id="WP_300962843.1">
    <property type="nucleotide sequence ID" value="NZ_JAUHJR010000015.1"/>
</dbReference>
<reference evidence="2" key="1">
    <citation type="submission" date="2023-06" db="EMBL/GenBank/DDBJ databases">
        <title>Draft genome sequence of Nocardioides sp. SOB72.</title>
        <authorList>
            <person name="Zhang G."/>
        </authorList>
    </citation>
    <scope>NUCLEOTIDE SEQUENCE</scope>
    <source>
        <strain evidence="2">SOB72</strain>
    </source>
</reference>
<gene>
    <name evidence="2" type="ORF">QWY29_19310</name>
</gene>
<sequence length="349" mass="37337">MRTTRFTTALATATATLTVTTGLLVAAAPAVAGDGALPRGRDADLTWLERLEQPRGAALLHRRDGTERRLAVPRNPAHGLRLVGPSSAGWLVEQVRQRSVRLYAVRVGGPARQVAEAWDREGGTSFLASAQPRRVLRWTVDRDGGALGVVTTLSGRVTARLVLPGEPGTALGWDEGGVRIALPDRTCTWVPPQAGTEESLTCTDVHSAVVAPQHDLALVESTDGRYGPTSLGDPGTPAWDAAFLPRAVSADGALVAGVVRTPTTRHDDLQVRRVADGRLLAVRRLTHQTGDRVWFEERSGALVHLSGVPGKGYVLVRCTIDPDRAGADCTRASRYRPEWGFAVQGTVDR</sequence>
<name>A0ABT8EZB0_9ACTN</name>
<accession>A0ABT8EZB0</accession>
<evidence type="ECO:0000313" key="2">
    <source>
        <dbReference type="EMBL" id="MDN4163527.1"/>
    </source>
</evidence>
<comment type="caution">
    <text evidence="2">The sequence shown here is derived from an EMBL/GenBank/DDBJ whole genome shotgun (WGS) entry which is preliminary data.</text>
</comment>
<feature type="chain" id="PRO_5045369775" evidence="1">
    <location>
        <begin position="33"/>
        <end position="349"/>
    </location>
</feature>
<keyword evidence="1" id="KW-0732">Signal</keyword>
<organism evidence="2 3">
    <name type="scientific">Nocardioides abyssi</name>
    <dbReference type="NCBI Taxonomy" id="3058370"/>
    <lineage>
        <taxon>Bacteria</taxon>
        <taxon>Bacillati</taxon>
        <taxon>Actinomycetota</taxon>
        <taxon>Actinomycetes</taxon>
        <taxon>Propionibacteriales</taxon>
        <taxon>Nocardioidaceae</taxon>
        <taxon>Nocardioides</taxon>
    </lineage>
</organism>
<feature type="signal peptide" evidence="1">
    <location>
        <begin position="1"/>
        <end position="32"/>
    </location>
</feature>
<dbReference type="Proteomes" id="UP001168537">
    <property type="component" value="Unassembled WGS sequence"/>
</dbReference>
<proteinExistence type="predicted"/>
<dbReference type="EMBL" id="JAUHJR010000015">
    <property type="protein sequence ID" value="MDN4163527.1"/>
    <property type="molecule type" value="Genomic_DNA"/>
</dbReference>
<keyword evidence="3" id="KW-1185">Reference proteome</keyword>
<evidence type="ECO:0000256" key="1">
    <source>
        <dbReference type="SAM" id="SignalP"/>
    </source>
</evidence>